<dbReference type="SUPFAM" id="SSF52540">
    <property type="entry name" value="P-loop containing nucleoside triphosphate hydrolases"/>
    <property type="match status" value="1"/>
</dbReference>
<name>A0A4Y9YIR6_9APHY</name>
<dbReference type="InterPro" id="IPR027417">
    <property type="entry name" value="P-loop_NTPase"/>
</dbReference>
<dbReference type="Gene3D" id="3.40.50.300">
    <property type="entry name" value="P-loop containing nucleotide triphosphate hydrolases"/>
    <property type="match status" value="1"/>
</dbReference>
<evidence type="ECO:0000313" key="1">
    <source>
        <dbReference type="EMBL" id="TFY61718.1"/>
    </source>
</evidence>
<evidence type="ECO:0008006" key="3">
    <source>
        <dbReference type="Google" id="ProtNLM"/>
    </source>
</evidence>
<reference evidence="1 2" key="1">
    <citation type="submission" date="2019-01" db="EMBL/GenBank/DDBJ databases">
        <title>Genome sequencing of the rare red list fungi Fomitopsis rosea.</title>
        <authorList>
            <person name="Buettner E."/>
            <person name="Kellner H."/>
        </authorList>
    </citation>
    <scope>NUCLEOTIDE SEQUENCE [LARGE SCALE GENOMIC DNA]</scope>
    <source>
        <strain evidence="1 2">DSM 105464</strain>
    </source>
</reference>
<dbReference type="STRING" id="34475.A0A4Y9YIR6"/>
<gene>
    <name evidence="1" type="ORF">EVJ58_g4337</name>
</gene>
<dbReference type="EMBL" id="SEKV01000196">
    <property type="protein sequence ID" value="TFY61718.1"/>
    <property type="molecule type" value="Genomic_DNA"/>
</dbReference>
<evidence type="ECO:0000313" key="2">
    <source>
        <dbReference type="Proteomes" id="UP000298390"/>
    </source>
</evidence>
<dbReference type="PANTHER" id="PTHR10285">
    <property type="entry name" value="URIDINE KINASE"/>
    <property type="match status" value="1"/>
</dbReference>
<protein>
    <recommendedName>
        <fullName evidence="3">P-loop containing nucleoside triphosphate hydrolase protein</fullName>
    </recommendedName>
</protein>
<dbReference type="AlphaFoldDB" id="A0A4Y9YIR6"/>
<sequence length="319" mass="35755">MSEPNGDPEPLAVELMRQHVLSQLTRFRTRFPEGQRSPPLMVAVQGPQGSGKTFITSRLRNALTASPHSLSVAVLSIDDLYLPHDSLVGLAAANPDNGLLQGRGQPGTHDVTLGSDILRKLKRINDSADEAEVAFPSFDKSLYDGEGDRVAGATVRAPLDVVIFEGWCTGFYPVSAEEIDRRWARPVPDLGADFFQRRGFKKENIVDVNERLKEYIEWWELFDAFIQIKPETSHPYSHIYKWRLQQEHHMKSLNGGRGMTDEQVEAFVDRYIPGYVFFGDVITDGGVDASGERRRPPWSGKGLAVEISETREVVRSSNF</sequence>
<organism evidence="1 2">
    <name type="scientific">Rhodofomes roseus</name>
    <dbReference type="NCBI Taxonomy" id="34475"/>
    <lineage>
        <taxon>Eukaryota</taxon>
        <taxon>Fungi</taxon>
        <taxon>Dikarya</taxon>
        <taxon>Basidiomycota</taxon>
        <taxon>Agaricomycotina</taxon>
        <taxon>Agaricomycetes</taxon>
        <taxon>Polyporales</taxon>
        <taxon>Rhodofomes</taxon>
    </lineage>
</organism>
<dbReference type="Proteomes" id="UP000298390">
    <property type="component" value="Unassembled WGS sequence"/>
</dbReference>
<comment type="caution">
    <text evidence="1">The sequence shown here is derived from an EMBL/GenBank/DDBJ whole genome shotgun (WGS) entry which is preliminary data.</text>
</comment>
<accession>A0A4Y9YIR6</accession>
<proteinExistence type="predicted"/>